<sequence length="79" mass="8608">MWEGDGVGRNHNRAMDSTGAYSGSTKLRQLRSHHLAAICSTVYAEPSRLHLTAGQPIAHRAREHKLTSQDNKSVSSIPG</sequence>
<keyword evidence="3" id="KW-1185">Reference proteome</keyword>
<gene>
    <name evidence="2" type="ORF">PoB_000236100</name>
</gene>
<comment type="caution">
    <text evidence="2">The sequence shown here is derived from an EMBL/GenBank/DDBJ whole genome shotgun (WGS) entry which is preliminary data.</text>
</comment>
<reference evidence="2 3" key="1">
    <citation type="journal article" date="2021" name="Elife">
        <title>Chloroplast acquisition without the gene transfer in kleptoplastic sea slugs, Plakobranchus ocellatus.</title>
        <authorList>
            <person name="Maeda T."/>
            <person name="Takahashi S."/>
            <person name="Yoshida T."/>
            <person name="Shimamura S."/>
            <person name="Takaki Y."/>
            <person name="Nagai Y."/>
            <person name="Toyoda A."/>
            <person name="Suzuki Y."/>
            <person name="Arimoto A."/>
            <person name="Ishii H."/>
            <person name="Satoh N."/>
            <person name="Nishiyama T."/>
            <person name="Hasebe M."/>
            <person name="Maruyama T."/>
            <person name="Minagawa J."/>
            <person name="Obokata J."/>
            <person name="Shigenobu S."/>
        </authorList>
    </citation>
    <scope>NUCLEOTIDE SEQUENCE [LARGE SCALE GENOMIC DNA]</scope>
</reference>
<proteinExistence type="predicted"/>
<feature type="region of interest" description="Disordered" evidence="1">
    <location>
        <begin position="54"/>
        <end position="79"/>
    </location>
</feature>
<dbReference type="EMBL" id="BLXT01000300">
    <property type="protein sequence ID" value="GFN75855.1"/>
    <property type="molecule type" value="Genomic_DNA"/>
</dbReference>
<protein>
    <submittedName>
        <fullName evidence="2">Uncharacterized protein</fullName>
    </submittedName>
</protein>
<evidence type="ECO:0000313" key="3">
    <source>
        <dbReference type="Proteomes" id="UP000735302"/>
    </source>
</evidence>
<evidence type="ECO:0000313" key="2">
    <source>
        <dbReference type="EMBL" id="GFN75855.1"/>
    </source>
</evidence>
<dbReference type="AlphaFoldDB" id="A0AAV3XYF4"/>
<accession>A0AAV3XYF4</accession>
<evidence type="ECO:0000256" key="1">
    <source>
        <dbReference type="SAM" id="MobiDB-lite"/>
    </source>
</evidence>
<name>A0AAV3XYF4_9GAST</name>
<organism evidence="2 3">
    <name type="scientific">Plakobranchus ocellatus</name>
    <dbReference type="NCBI Taxonomy" id="259542"/>
    <lineage>
        <taxon>Eukaryota</taxon>
        <taxon>Metazoa</taxon>
        <taxon>Spiralia</taxon>
        <taxon>Lophotrochozoa</taxon>
        <taxon>Mollusca</taxon>
        <taxon>Gastropoda</taxon>
        <taxon>Heterobranchia</taxon>
        <taxon>Euthyneura</taxon>
        <taxon>Panpulmonata</taxon>
        <taxon>Sacoglossa</taxon>
        <taxon>Placobranchoidea</taxon>
        <taxon>Plakobranchidae</taxon>
        <taxon>Plakobranchus</taxon>
    </lineage>
</organism>
<feature type="compositionally biased region" description="Polar residues" evidence="1">
    <location>
        <begin position="68"/>
        <end position="79"/>
    </location>
</feature>
<feature type="region of interest" description="Disordered" evidence="1">
    <location>
        <begin position="1"/>
        <end position="20"/>
    </location>
</feature>
<dbReference type="Proteomes" id="UP000735302">
    <property type="component" value="Unassembled WGS sequence"/>
</dbReference>